<dbReference type="PANTHER" id="PTHR31374:SF275">
    <property type="entry name" value="AUXIN-INDUCED PROTEIN 6B-LIKE"/>
    <property type="match status" value="1"/>
</dbReference>
<protein>
    <recommendedName>
        <fullName evidence="7">Auxin-responsive protein SAUR32-like</fullName>
    </recommendedName>
</protein>
<evidence type="ECO:0000256" key="4">
    <source>
        <dbReference type="SAM" id="MobiDB-lite"/>
    </source>
</evidence>
<dbReference type="STRING" id="22663.A0A2I0K9A1"/>
<dbReference type="PANTHER" id="PTHR31374">
    <property type="entry name" value="AUXIN-INDUCED PROTEIN-LIKE-RELATED"/>
    <property type="match status" value="1"/>
</dbReference>
<evidence type="ECO:0000256" key="1">
    <source>
        <dbReference type="ARBA" id="ARBA00006974"/>
    </source>
</evidence>
<organism evidence="5 6">
    <name type="scientific">Punica granatum</name>
    <name type="common">Pomegranate</name>
    <dbReference type="NCBI Taxonomy" id="22663"/>
    <lineage>
        <taxon>Eukaryota</taxon>
        <taxon>Viridiplantae</taxon>
        <taxon>Streptophyta</taxon>
        <taxon>Embryophyta</taxon>
        <taxon>Tracheophyta</taxon>
        <taxon>Spermatophyta</taxon>
        <taxon>Magnoliopsida</taxon>
        <taxon>eudicotyledons</taxon>
        <taxon>Gunneridae</taxon>
        <taxon>Pentapetalae</taxon>
        <taxon>rosids</taxon>
        <taxon>malvids</taxon>
        <taxon>Myrtales</taxon>
        <taxon>Lythraceae</taxon>
        <taxon>Punica</taxon>
    </lineage>
</organism>
<proteinExistence type="inferred from homology"/>
<dbReference type="AlphaFoldDB" id="A0A2I0K9A1"/>
<dbReference type="Pfam" id="PF02519">
    <property type="entry name" value="Auxin_inducible"/>
    <property type="match status" value="1"/>
</dbReference>
<keyword evidence="3" id="KW-0341">Growth regulation</keyword>
<evidence type="ECO:0000313" key="5">
    <source>
        <dbReference type="EMBL" id="PKI65127.1"/>
    </source>
</evidence>
<evidence type="ECO:0000313" key="6">
    <source>
        <dbReference type="Proteomes" id="UP000233551"/>
    </source>
</evidence>
<feature type="compositionally biased region" description="Low complexity" evidence="4">
    <location>
        <begin position="1"/>
        <end position="15"/>
    </location>
</feature>
<name>A0A2I0K9A1_PUNGR</name>
<gene>
    <name evidence="5" type="ORF">CRG98_014441</name>
</gene>
<accession>A0A2I0K9A1</accession>
<sequence length="159" mass="17892">MHVPPRARSPSEAAPGKLPPSAPKVDYAAVKQLHKGFLLLLLRRTTRTCNCLIGTSRREENVRSGQFSVVALGNRKPEKFVIGLRYLTHPKFLELLDKAEREFGFDQTGVLIIPCEATDIGQYKDGSKSVPEKPSSMCHVHRDYVLKDSRAKTYYHKVS</sequence>
<dbReference type="EMBL" id="PGOL01000769">
    <property type="protein sequence ID" value="PKI65127.1"/>
    <property type="molecule type" value="Genomic_DNA"/>
</dbReference>
<evidence type="ECO:0000256" key="3">
    <source>
        <dbReference type="ARBA" id="ARBA00022604"/>
    </source>
</evidence>
<comment type="similarity">
    <text evidence="1">Belongs to the ARG7 family.</text>
</comment>
<dbReference type="Proteomes" id="UP000233551">
    <property type="component" value="Unassembled WGS sequence"/>
</dbReference>
<reference evidence="5 6" key="1">
    <citation type="submission" date="2017-11" db="EMBL/GenBank/DDBJ databases">
        <title>De-novo sequencing of pomegranate (Punica granatum L.) genome.</title>
        <authorList>
            <person name="Akparov Z."/>
            <person name="Amiraslanov A."/>
            <person name="Hajiyeva S."/>
            <person name="Abbasov M."/>
            <person name="Kaur K."/>
            <person name="Hamwieh A."/>
            <person name="Solovyev V."/>
            <person name="Salamov A."/>
            <person name="Braich B."/>
            <person name="Kosarev P."/>
            <person name="Mahmoud A."/>
            <person name="Hajiyev E."/>
            <person name="Babayeva S."/>
            <person name="Izzatullayeva V."/>
            <person name="Mammadov A."/>
            <person name="Mammadov A."/>
            <person name="Sharifova S."/>
            <person name="Ojaghi J."/>
            <person name="Eynullazada K."/>
            <person name="Bayramov B."/>
            <person name="Abdulazimova A."/>
            <person name="Shahmuradov I."/>
        </authorList>
    </citation>
    <scope>NUCLEOTIDE SEQUENCE [LARGE SCALE GENOMIC DNA]</scope>
    <source>
        <strain evidence="6">cv. AG2017</strain>
        <tissue evidence="5">Leaf</tissue>
    </source>
</reference>
<comment type="caution">
    <text evidence="5">The sequence shown here is derived from an EMBL/GenBank/DDBJ whole genome shotgun (WGS) entry which is preliminary data.</text>
</comment>
<evidence type="ECO:0008006" key="7">
    <source>
        <dbReference type="Google" id="ProtNLM"/>
    </source>
</evidence>
<dbReference type="InterPro" id="IPR003676">
    <property type="entry name" value="SAUR_fam"/>
</dbReference>
<feature type="region of interest" description="Disordered" evidence="4">
    <location>
        <begin position="1"/>
        <end position="20"/>
    </location>
</feature>
<dbReference type="GO" id="GO:0009733">
    <property type="term" value="P:response to auxin"/>
    <property type="evidence" value="ECO:0007669"/>
    <property type="project" value="InterPro"/>
</dbReference>
<evidence type="ECO:0000256" key="2">
    <source>
        <dbReference type="ARBA" id="ARBA00022473"/>
    </source>
</evidence>
<keyword evidence="2" id="KW-0217">Developmental protein</keyword>
<keyword evidence="6" id="KW-1185">Reference proteome</keyword>